<dbReference type="InterPro" id="IPR056789">
    <property type="entry name" value="LRR_R13L1-DRL21"/>
</dbReference>
<organism evidence="11 12">
    <name type="scientific">Liquidambar formosana</name>
    <name type="common">Formosan gum</name>
    <dbReference type="NCBI Taxonomy" id="63359"/>
    <lineage>
        <taxon>Eukaryota</taxon>
        <taxon>Viridiplantae</taxon>
        <taxon>Streptophyta</taxon>
        <taxon>Embryophyta</taxon>
        <taxon>Tracheophyta</taxon>
        <taxon>Spermatophyta</taxon>
        <taxon>Magnoliopsida</taxon>
        <taxon>eudicotyledons</taxon>
        <taxon>Gunneridae</taxon>
        <taxon>Pentapetalae</taxon>
        <taxon>Saxifragales</taxon>
        <taxon>Altingiaceae</taxon>
        <taxon>Liquidambar</taxon>
    </lineage>
</organism>
<dbReference type="InterPro" id="IPR027417">
    <property type="entry name" value="P-loop_NTPase"/>
</dbReference>
<dbReference type="PANTHER" id="PTHR36766">
    <property type="entry name" value="PLANT BROAD-SPECTRUM MILDEW RESISTANCE PROTEIN RPW8"/>
    <property type="match status" value="1"/>
</dbReference>
<keyword evidence="3" id="KW-0677">Repeat</keyword>
<dbReference type="Gene3D" id="1.10.8.430">
    <property type="entry name" value="Helical domain of apoptotic protease-activating factors"/>
    <property type="match status" value="1"/>
</dbReference>
<evidence type="ECO:0000256" key="6">
    <source>
        <dbReference type="ARBA" id="ARBA00023004"/>
    </source>
</evidence>
<reference evidence="11 12" key="1">
    <citation type="journal article" date="2024" name="Plant J.">
        <title>Genome sequences and population genomics reveal climatic adaptation and genomic divergence between two closely related sweetgum species.</title>
        <authorList>
            <person name="Xu W.Q."/>
            <person name="Ren C.Q."/>
            <person name="Zhang X.Y."/>
            <person name="Comes H.P."/>
            <person name="Liu X.H."/>
            <person name="Li Y.G."/>
            <person name="Kettle C.J."/>
            <person name="Jalonen R."/>
            <person name="Gaisberger H."/>
            <person name="Ma Y.Z."/>
            <person name="Qiu Y.X."/>
        </authorList>
    </citation>
    <scope>NUCLEOTIDE SEQUENCE [LARGE SCALE GENOMIC DNA]</scope>
    <source>
        <tissue evidence="11">Leaves</tissue>
    </source>
</reference>
<dbReference type="InterPro" id="IPR042197">
    <property type="entry name" value="Apaf_helical"/>
</dbReference>
<evidence type="ECO:0000259" key="8">
    <source>
        <dbReference type="Pfam" id="PF23559"/>
    </source>
</evidence>
<gene>
    <name evidence="11" type="ORF">L1049_012145</name>
</gene>
<dbReference type="PANTHER" id="PTHR36766:SF40">
    <property type="entry name" value="DISEASE RESISTANCE PROTEIN RGA3"/>
    <property type="match status" value="1"/>
</dbReference>
<dbReference type="InterPro" id="IPR032675">
    <property type="entry name" value="LRR_dom_sf"/>
</dbReference>
<dbReference type="InterPro" id="IPR058922">
    <property type="entry name" value="WHD_DRP"/>
</dbReference>
<feature type="domain" description="R13L1/DRL21-like LRR repeat region" evidence="10">
    <location>
        <begin position="1347"/>
        <end position="1411"/>
    </location>
</feature>
<dbReference type="PROSITE" id="PS00435">
    <property type="entry name" value="PEROXIDASE_1"/>
    <property type="match status" value="1"/>
</dbReference>
<feature type="domain" description="Disease resistance R13L4/SHOC-2-like LRR" evidence="9">
    <location>
        <begin position="200"/>
        <end position="492"/>
    </location>
</feature>
<sequence length="1463" mass="164319">MEQNLELLLVGKEILEKCWGNPLAITTVARLLSDRRIYREWLEVKNLLWELAEEDTDILPSLRVSYAHLSSDQQKCFAHCALFQKGYKIEKATLIQLWMAGDLIQSSKNRILEDIGEEYFKTLLNRNFFEDEEMDECGNITSCKMHDLMHDLAQTAAGMDNYSIIRNDVDGAKISENVIHASISKPLRQFPTSILNAKKLRTFISTVHSNEDFVKFALTFKSLRVLGLVGFHCVGNFRNSNVLDPIRKLKQLRFLNLSYSDISTLPNSVCELQNLQTLKLHYCDCLTELPRDIKELKSLRHLENHRCYQLKGIPCGIGQLTCIQTLSLFVLGEGAGLSELETLNNLRGDLEIQIRENAATSVESRKACLKEKQYLQTLKLNLQESNGDVVSLEALQPNPYLKVLWIYRYGGVRFPSWMLKMGNSLPCLVQIKLFDCPRCVRFPLFAGLPCLKELSLSNLQSLEYIDSYISDSSSSFSSSFKGWFPSLKKVYLNYLPKLKEWARVVNDGRSAKTEAVAEQPTQQLLSLNSLEILEIRGCPELTSMPLHPNVEELKLDDVSRVLIESMTMAAIVSPTAAATSFTFSKLKSLQIRHCKDLMSPGEGWLGNLTSLERQEILNCPELNISDEDNDMPGLISLHSVQLSDLPKLVALPKVLQHSTALETLEIRRCPSLMTLPDWFGKLTSLQRLQIFDCRKLKSPVEGWLENLTSLKRLNISNYPELNISDEDNDMPGLISLHSLQLSDLPKLVALPKVLQHSTALETLTIENCPGLMTLPDWFGKLTSLQRLQIFNCSELKSPVEGWLENLTSLKRLNISNYPELNISDEDNDMPGLISLHSMQLSDLPKLVALPKVLQHSTALETLEIRRCPGLMTLPDWFGKLTSLHQLSISNCSELKSLGEGWLENLTSLKGLAIIKCPELNFSDEDNDMLVLRSLYSLELRALPKLAALPKVLQHNTVLKTLCISYCPGLMTLPDWFGKLTSLQRLQIFDCSELKSPVEGWLENLTSLKRLNISNCPELNISDEDNDMPGLISLHLLQLSHLPKLVALPKVLQHSTALETLTIENCPGLMTLPDWFGKLTSLQGLHISSCSELKSPVEGWLENLTSLKYLDISNCSELNISDEDNDMPSLISLHSLQLSDLPKLAALPKVLQHNTVLGTLNIRHCPGLMTLPDWFGKLTSLQGLQISSCSELKSPVEGWLENLTSLKQLYISNCPELNISDEDNDMPGLISLHSLQLSDLPKLVALPKVLQHSTALKTLKIENCPGLMTLPDWFGKLTSLQRLQISSCSELKSPMEGWLENLTSLKWLNISNCPELNISDEDNDMPSLISLHLLQLSDLPKLVALPKVLQHSTALETLKIENCPGLMTLPDWFGKLTSLQRLQISGCSELKSPVEGWLQNLTSLKQLYISNCLELNISDEDNDMPGLISLHSLQLLDLPMLVALPKVLQHSTALKTLKIENCPV</sequence>
<feature type="domain" description="R13L1/DRL21-like LRR repeat region" evidence="10">
    <location>
        <begin position="1050"/>
        <end position="1114"/>
    </location>
</feature>
<keyword evidence="12" id="KW-1185">Reference proteome</keyword>
<dbReference type="SUPFAM" id="SSF52540">
    <property type="entry name" value="P-loop containing nucleoside triphosphate hydrolases"/>
    <property type="match status" value="1"/>
</dbReference>
<dbReference type="InterPro" id="IPR019793">
    <property type="entry name" value="Peroxidases_heam-ligand_BS"/>
</dbReference>
<dbReference type="Pfam" id="PF25019">
    <property type="entry name" value="LRR_R13L1-DRL21"/>
    <property type="match status" value="3"/>
</dbReference>
<evidence type="ECO:0000259" key="10">
    <source>
        <dbReference type="Pfam" id="PF25019"/>
    </source>
</evidence>
<evidence type="ECO:0000313" key="11">
    <source>
        <dbReference type="EMBL" id="KAK9283890.1"/>
    </source>
</evidence>
<keyword evidence="4" id="KW-0611">Plant defense</keyword>
<dbReference type="Gene3D" id="3.80.10.10">
    <property type="entry name" value="Ribonuclease Inhibitor"/>
    <property type="match status" value="6"/>
</dbReference>
<dbReference type="EMBL" id="JBBPBK010000006">
    <property type="protein sequence ID" value="KAK9283890.1"/>
    <property type="molecule type" value="Genomic_DNA"/>
</dbReference>
<evidence type="ECO:0000259" key="9">
    <source>
        <dbReference type="Pfam" id="PF23598"/>
    </source>
</evidence>
<accession>A0AAP0RSI9</accession>
<dbReference type="Proteomes" id="UP001415857">
    <property type="component" value="Unassembled WGS sequence"/>
</dbReference>
<dbReference type="GO" id="GO:0016491">
    <property type="term" value="F:oxidoreductase activity"/>
    <property type="evidence" value="ECO:0007669"/>
    <property type="project" value="UniProtKB-KW"/>
</dbReference>
<feature type="domain" description="Disease resistance protein At4g27190-like leucine-rich repeats" evidence="7">
    <location>
        <begin position="564"/>
        <end position="693"/>
    </location>
</feature>
<evidence type="ECO:0000256" key="4">
    <source>
        <dbReference type="ARBA" id="ARBA00022821"/>
    </source>
</evidence>
<protein>
    <submittedName>
        <fullName evidence="11">Uncharacterized protein</fullName>
    </submittedName>
</protein>
<dbReference type="Pfam" id="PF23559">
    <property type="entry name" value="WHD_DRP"/>
    <property type="match status" value="1"/>
</dbReference>
<dbReference type="FunFam" id="1.10.10.10:FF:000322">
    <property type="entry name" value="Probable disease resistance protein At1g63360"/>
    <property type="match status" value="1"/>
</dbReference>
<evidence type="ECO:0000313" key="12">
    <source>
        <dbReference type="Proteomes" id="UP001415857"/>
    </source>
</evidence>
<feature type="domain" description="R13L1/DRL21-like LRR repeat region" evidence="10">
    <location>
        <begin position="852"/>
        <end position="916"/>
    </location>
</feature>
<keyword evidence="6" id="KW-0408">Iron</keyword>
<dbReference type="Gene3D" id="1.10.10.10">
    <property type="entry name" value="Winged helix-like DNA-binding domain superfamily/Winged helix DNA-binding domain"/>
    <property type="match status" value="1"/>
</dbReference>
<evidence type="ECO:0000256" key="2">
    <source>
        <dbReference type="ARBA" id="ARBA00022723"/>
    </source>
</evidence>
<feature type="domain" description="Disease resistance protein winged helix" evidence="8">
    <location>
        <begin position="82"/>
        <end position="153"/>
    </location>
</feature>
<dbReference type="GO" id="GO:0046872">
    <property type="term" value="F:metal ion binding"/>
    <property type="evidence" value="ECO:0007669"/>
    <property type="project" value="UniProtKB-KW"/>
</dbReference>
<keyword evidence="1" id="KW-0433">Leucine-rich repeat</keyword>
<dbReference type="InterPro" id="IPR057135">
    <property type="entry name" value="At4g27190-like_LRR"/>
</dbReference>
<dbReference type="GO" id="GO:0006952">
    <property type="term" value="P:defense response"/>
    <property type="evidence" value="ECO:0007669"/>
    <property type="project" value="UniProtKB-KW"/>
</dbReference>
<evidence type="ECO:0000256" key="5">
    <source>
        <dbReference type="ARBA" id="ARBA00023002"/>
    </source>
</evidence>
<dbReference type="SUPFAM" id="SSF52058">
    <property type="entry name" value="L domain-like"/>
    <property type="match status" value="4"/>
</dbReference>
<proteinExistence type="predicted"/>
<dbReference type="InterPro" id="IPR036388">
    <property type="entry name" value="WH-like_DNA-bd_sf"/>
</dbReference>
<dbReference type="InterPro" id="IPR055414">
    <property type="entry name" value="LRR_R13L4/SHOC2-like"/>
</dbReference>
<evidence type="ECO:0000256" key="1">
    <source>
        <dbReference type="ARBA" id="ARBA00022614"/>
    </source>
</evidence>
<evidence type="ECO:0000259" key="7">
    <source>
        <dbReference type="Pfam" id="PF23247"/>
    </source>
</evidence>
<dbReference type="Pfam" id="PF23247">
    <property type="entry name" value="LRR_RPS2"/>
    <property type="match status" value="1"/>
</dbReference>
<keyword evidence="5" id="KW-0560">Oxidoreductase</keyword>
<comment type="caution">
    <text evidence="11">The sequence shown here is derived from an EMBL/GenBank/DDBJ whole genome shotgun (WGS) entry which is preliminary data.</text>
</comment>
<evidence type="ECO:0000256" key="3">
    <source>
        <dbReference type="ARBA" id="ARBA00022737"/>
    </source>
</evidence>
<keyword evidence="2" id="KW-0479">Metal-binding</keyword>
<name>A0AAP0RSI9_LIQFO</name>
<dbReference type="Pfam" id="PF23598">
    <property type="entry name" value="LRR_14"/>
    <property type="match status" value="1"/>
</dbReference>